<dbReference type="EMBL" id="BAABGM010000015">
    <property type="protein sequence ID" value="GAA4407849.1"/>
    <property type="molecule type" value="Genomic_DNA"/>
</dbReference>
<evidence type="ECO:0000256" key="6">
    <source>
        <dbReference type="ARBA" id="ARBA00022989"/>
    </source>
</evidence>
<feature type="transmembrane region" description="Helical" evidence="8">
    <location>
        <begin position="78"/>
        <end position="96"/>
    </location>
</feature>
<evidence type="ECO:0000313" key="10">
    <source>
        <dbReference type="Proteomes" id="UP001500945"/>
    </source>
</evidence>
<evidence type="ECO:0000256" key="2">
    <source>
        <dbReference type="ARBA" id="ARBA00007776"/>
    </source>
</evidence>
<feature type="transmembrane region" description="Helical" evidence="8">
    <location>
        <begin position="45"/>
        <end position="72"/>
    </location>
</feature>
<evidence type="ECO:0000256" key="4">
    <source>
        <dbReference type="ARBA" id="ARBA00022692"/>
    </source>
</evidence>
<keyword evidence="7 8" id="KW-0472">Membrane</keyword>
<organism evidence="9 10">
    <name type="scientific">Fodinibacter luteus</name>
    <dbReference type="NCBI Taxonomy" id="552064"/>
    <lineage>
        <taxon>Bacteria</taxon>
        <taxon>Bacillati</taxon>
        <taxon>Actinomycetota</taxon>
        <taxon>Actinomycetes</taxon>
        <taxon>Micrococcales</taxon>
        <taxon>Intrasporangiaceae</taxon>
        <taxon>Fodinibacter (ex Wang et al. 2009)</taxon>
    </lineage>
</organism>
<sequence length="172" mass="16921">MLTHHVGHRLMGPVAVLLRAGAVLAAALLLVVLGVRHVSPVPDLVLVLVVAWALLRGPVVGAAVGLGAGWLLDLVPPGSGHLGVLALTYAAAGALAGRARVEGPVSALRVAGVALAASAVVEGVVVLGALVVGAPVALADVALSCLLTATVAAVVVPLVVGAERGLVRRRYG</sequence>
<feature type="transmembrane region" description="Helical" evidence="8">
    <location>
        <begin position="108"/>
        <end position="131"/>
    </location>
</feature>
<dbReference type="InterPro" id="IPR007227">
    <property type="entry name" value="Cell_shape_determining_MreD"/>
</dbReference>
<accession>A0ABP8KIA5</accession>
<evidence type="ECO:0008006" key="11">
    <source>
        <dbReference type="Google" id="ProtNLM"/>
    </source>
</evidence>
<comment type="subcellular location">
    <subcellularLocation>
        <location evidence="1">Cell membrane</location>
        <topology evidence="1">Multi-pass membrane protein</topology>
    </subcellularLocation>
</comment>
<evidence type="ECO:0000256" key="1">
    <source>
        <dbReference type="ARBA" id="ARBA00004651"/>
    </source>
</evidence>
<dbReference type="Proteomes" id="UP001500945">
    <property type="component" value="Unassembled WGS sequence"/>
</dbReference>
<keyword evidence="10" id="KW-1185">Reference proteome</keyword>
<proteinExistence type="inferred from homology"/>
<evidence type="ECO:0000256" key="8">
    <source>
        <dbReference type="SAM" id="Phobius"/>
    </source>
</evidence>
<feature type="transmembrane region" description="Helical" evidence="8">
    <location>
        <begin position="137"/>
        <end position="160"/>
    </location>
</feature>
<feature type="transmembrane region" description="Helical" evidence="8">
    <location>
        <begin position="12"/>
        <end position="33"/>
    </location>
</feature>
<comment type="caution">
    <text evidence="9">The sequence shown here is derived from an EMBL/GenBank/DDBJ whole genome shotgun (WGS) entry which is preliminary data.</text>
</comment>
<name>A0ABP8KIA5_9MICO</name>
<reference evidence="10" key="1">
    <citation type="journal article" date="2019" name="Int. J. Syst. Evol. Microbiol.">
        <title>The Global Catalogue of Microorganisms (GCM) 10K type strain sequencing project: providing services to taxonomists for standard genome sequencing and annotation.</title>
        <authorList>
            <consortium name="The Broad Institute Genomics Platform"/>
            <consortium name="The Broad Institute Genome Sequencing Center for Infectious Disease"/>
            <person name="Wu L."/>
            <person name="Ma J."/>
        </authorList>
    </citation>
    <scope>NUCLEOTIDE SEQUENCE [LARGE SCALE GENOMIC DNA]</scope>
    <source>
        <strain evidence="10">JCM 17809</strain>
    </source>
</reference>
<keyword evidence="3" id="KW-1003">Cell membrane</keyword>
<evidence type="ECO:0000256" key="5">
    <source>
        <dbReference type="ARBA" id="ARBA00022960"/>
    </source>
</evidence>
<gene>
    <name evidence="9" type="ORF">GCM10023168_24340</name>
</gene>
<keyword evidence="6 8" id="KW-1133">Transmembrane helix</keyword>
<keyword evidence="5" id="KW-0133">Cell shape</keyword>
<evidence type="ECO:0000256" key="7">
    <source>
        <dbReference type="ARBA" id="ARBA00023136"/>
    </source>
</evidence>
<dbReference type="NCBIfam" id="TIGR03426">
    <property type="entry name" value="shape_MreD"/>
    <property type="match status" value="1"/>
</dbReference>
<protein>
    <recommendedName>
        <fullName evidence="11">Rod shape-determining protein MreD</fullName>
    </recommendedName>
</protein>
<keyword evidence="4 8" id="KW-0812">Transmembrane</keyword>
<comment type="similarity">
    <text evidence="2">Belongs to the MreD family.</text>
</comment>
<evidence type="ECO:0000313" key="9">
    <source>
        <dbReference type="EMBL" id="GAA4407849.1"/>
    </source>
</evidence>
<evidence type="ECO:0000256" key="3">
    <source>
        <dbReference type="ARBA" id="ARBA00022475"/>
    </source>
</evidence>